<feature type="domain" description="HNH nuclease" evidence="1">
    <location>
        <begin position="162"/>
        <end position="255"/>
    </location>
</feature>
<dbReference type="InterPro" id="IPR003615">
    <property type="entry name" value="HNH_nuc"/>
</dbReference>
<evidence type="ECO:0000313" key="3">
    <source>
        <dbReference type="Proteomes" id="UP000465266"/>
    </source>
</evidence>
<dbReference type="Pfam" id="PF13391">
    <property type="entry name" value="HNH_2"/>
    <property type="match status" value="1"/>
</dbReference>
<dbReference type="EMBL" id="BLKG01000033">
    <property type="protein sequence ID" value="GFF83978.1"/>
    <property type="molecule type" value="Genomic_DNA"/>
</dbReference>
<gene>
    <name evidence="2" type="ORF">IFM53868_03987</name>
</gene>
<proteinExistence type="predicted"/>
<dbReference type="Proteomes" id="UP000465266">
    <property type="component" value="Unassembled WGS sequence"/>
</dbReference>
<name>A0ABQ1ALB4_9EURO</name>
<protein>
    <recommendedName>
        <fullName evidence="1">HNH nuclease domain-containing protein</fullName>
    </recommendedName>
</protein>
<accession>A0ABQ1ALB4</accession>
<organism evidence="2 3">
    <name type="scientific">Aspergillus udagawae</name>
    <dbReference type="NCBI Taxonomy" id="91492"/>
    <lineage>
        <taxon>Eukaryota</taxon>
        <taxon>Fungi</taxon>
        <taxon>Dikarya</taxon>
        <taxon>Ascomycota</taxon>
        <taxon>Pezizomycotina</taxon>
        <taxon>Eurotiomycetes</taxon>
        <taxon>Eurotiomycetidae</taxon>
        <taxon>Eurotiales</taxon>
        <taxon>Aspergillaceae</taxon>
        <taxon>Aspergillus</taxon>
        <taxon>Aspergillus subgen. Fumigati</taxon>
    </lineage>
</organism>
<comment type="caution">
    <text evidence="2">The sequence shown here is derived from an EMBL/GenBank/DDBJ whole genome shotgun (WGS) entry which is preliminary data.</text>
</comment>
<keyword evidence="3" id="KW-1185">Reference proteome</keyword>
<reference evidence="2 3" key="1">
    <citation type="submission" date="2020-01" db="EMBL/GenBank/DDBJ databases">
        <title>Draft genome sequence of Aspergillus udagawae IFM 53868.</title>
        <authorList>
            <person name="Takahashi H."/>
            <person name="Yaguchi T."/>
        </authorList>
    </citation>
    <scope>NUCLEOTIDE SEQUENCE [LARGE SCALE GENOMIC DNA]</scope>
    <source>
        <strain evidence="2 3">IFM 53868</strain>
    </source>
</reference>
<evidence type="ECO:0000313" key="2">
    <source>
        <dbReference type="EMBL" id="GFF83978.1"/>
    </source>
</evidence>
<sequence>MANVNTVDSDGSLSPAISDIEDPVVSTLRQLSESPEAGDAVSDEKTAIEKLAQYKPQDRKDETVRILKSFIDNLPFESRKVIMKFINISDDHNIFNLAYHLRTAVLIPMKAQGGKTPQVTPLPLSATGITRDNVASEMTQSSSRNDQGWLKTTCLQRDNYKCVVTKIWDPVAGSIFNIQGEMTLNTQLAHIIPFSMGHWENERKAKEIAQCWETLYLLFPSIKDIIKPTTVNTPANAMTMAVPVHQDFGSFQIAFRPTDTENTYRIKVYPWHQTFFGQYYEKPITFTKHTTSESPSKVLLEMHAAIAEILQASGQGEKIDELLRKWDDIRCLASDGSTDLESLLSLHRHVQVRGKA</sequence>
<evidence type="ECO:0000259" key="1">
    <source>
        <dbReference type="Pfam" id="PF13391"/>
    </source>
</evidence>